<dbReference type="Proteomes" id="UP000309215">
    <property type="component" value="Unassembled WGS sequence"/>
</dbReference>
<evidence type="ECO:0000313" key="2">
    <source>
        <dbReference type="Proteomes" id="UP000309215"/>
    </source>
</evidence>
<dbReference type="RefSeq" id="WP_136936493.1">
    <property type="nucleotide sequence ID" value="NZ_SSMQ01000153.1"/>
</dbReference>
<reference evidence="1 2" key="1">
    <citation type="submission" date="2019-04" db="EMBL/GenBank/DDBJ databases">
        <authorList>
            <person name="Li Y."/>
            <person name="Wang J."/>
        </authorList>
    </citation>
    <scope>NUCLEOTIDE SEQUENCE [LARGE SCALE GENOMIC DNA]</scope>
    <source>
        <strain evidence="1 2">DSM 14668</strain>
    </source>
</reference>
<sequence>MKWPRGLRLGLRVASGALRPKPLLGAFVALGIAELVGFFVTSRRKPDFADWAALVGPMAEERKQGELVVVAPSWAEPLARQALGDEVFPLRDVARPDVSRVRAALEVSALGERASELSGFRETGRREVGPFVIRRLENPSPAVVVFDFVDGLGPTQADVRVTSPEAACLWNPNARVLAGGLGGHPTFPAARFECPGGPFFSVGPTVIADQDFRPRRCLFSHPPARGEVVTRFAGVPLGTVIRGHGGMYWILERERKGAPVALAVRVDGEEIGRWEHRDGDGWAAFEMPLGAHAGKTSATVEFFVSSKNHAHRHFCFEADTR</sequence>
<dbReference type="OrthoDB" id="5495909at2"/>
<evidence type="ECO:0000313" key="1">
    <source>
        <dbReference type="EMBL" id="TKC90536.1"/>
    </source>
</evidence>
<comment type="caution">
    <text evidence="1">The sequence shown here is derived from an EMBL/GenBank/DDBJ whole genome shotgun (WGS) entry which is preliminary data.</text>
</comment>
<keyword evidence="2" id="KW-1185">Reference proteome</keyword>
<proteinExistence type="predicted"/>
<protein>
    <submittedName>
        <fullName evidence="1">Uncharacterized protein</fullName>
    </submittedName>
</protein>
<gene>
    <name evidence="1" type="ORF">E8A74_51060</name>
</gene>
<organism evidence="1 2">
    <name type="scientific">Polyangium fumosum</name>
    <dbReference type="NCBI Taxonomy" id="889272"/>
    <lineage>
        <taxon>Bacteria</taxon>
        <taxon>Pseudomonadati</taxon>
        <taxon>Myxococcota</taxon>
        <taxon>Polyangia</taxon>
        <taxon>Polyangiales</taxon>
        <taxon>Polyangiaceae</taxon>
        <taxon>Polyangium</taxon>
    </lineage>
</organism>
<name>A0A4U1IAH6_9BACT</name>
<dbReference type="AlphaFoldDB" id="A0A4U1IAH6"/>
<dbReference type="EMBL" id="SSMQ01000153">
    <property type="protein sequence ID" value="TKC90536.1"/>
    <property type="molecule type" value="Genomic_DNA"/>
</dbReference>
<accession>A0A4U1IAH6</accession>